<dbReference type="PROSITE" id="PS51257">
    <property type="entry name" value="PROKAR_LIPOPROTEIN"/>
    <property type="match status" value="1"/>
</dbReference>
<name>A0A9W6M7Y2_9MICO</name>
<dbReference type="PANTHER" id="PTHR46847:SF1">
    <property type="entry name" value="D-ALLOSE-BINDING PERIPLASMIC PROTEIN-RELATED"/>
    <property type="match status" value="1"/>
</dbReference>
<dbReference type="InterPro" id="IPR025997">
    <property type="entry name" value="SBP_2_dom"/>
</dbReference>
<feature type="chain" id="PRO_5040766766" evidence="5">
    <location>
        <begin position="32"/>
        <end position="377"/>
    </location>
</feature>
<dbReference type="InterPro" id="IPR028082">
    <property type="entry name" value="Peripla_BP_I"/>
</dbReference>
<evidence type="ECO:0000313" key="8">
    <source>
        <dbReference type="Proteomes" id="UP001142325"/>
    </source>
</evidence>
<dbReference type="GO" id="GO:0030246">
    <property type="term" value="F:carbohydrate binding"/>
    <property type="evidence" value="ECO:0007669"/>
    <property type="project" value="UniProtKB-ARBA"/>
</dbReference>
<accession>A0A9W6M7Y2</accession>
<keyword evidence="8" id="KW-1185">Reference proteome</keyword>
<dbReference type="Pfam" id="PF13407">
    <property type="entry name" value="Peripla_BP_4"/>
    <property type="match status" value="1"/>
</dbReference>
<dbReference type="RefSeq" id="WP_204938353.1">
    <property type="nucleotide sequence ID" value="NZ_BAAAUM010000001.1"/>
</dbReference>
<keyword evidence="3 5" id="KW-0732">Signal</keyword>
<comment type="similarity">
    <text evidence="2">Belongs to the bacterial solute-binding protein 2 family.</text>
</comment>
<evidence type="ECO:0000313" key="7">
    <source>
        <dbReference type="EMBL" id="GLK00651.1"/>
    </source>
</evidence>
<evidence type="ECO:0000256" key="4">
    <source>
        <dbReference type="SAM" id="MobiDB-lite"/>
    </source>
</evidence>
<reference evidence="7" key="2">
    <citation type="submission" date="2023-01" db="EMBL/GenBank/DDBJ databases">
        <authorList>
            <person name="Sun Q."/>
            <person name="Evtushenko L."/>
        </authorList>
    </citation>
    <scope>NUCLEOTIDE SEQUENCE</scope>
    <source>
        <strain evidence="7">VKM Ac-1958</strain>
    </source>
</reference>
<evidence type="ECO:0000256" key="2">
    <source>
        <dbReference type="ARBA" id="ARBA00007639"/>
    </source>
</evidence>
<dbReference type="EMBL" id="BSET01000001">
    <property type="protein sequence ID" value="GLK00651.1"/>
    <property type="molecule type" value="Genomic_DNA"/>
</dbReference>
<reference evidence="7" key="1">
    <citation type="journal article" date="2014" name="Int. J. Syst. Evol. Microbiol.">
        <title>Complete genome sequence of Corynebacterium casei LMG S-19264T (=DSM 44701T), isolated from a smear-ripened cheese.</title>
        <authorList>
            <consortium name="US DOE Joint Genome Institute (JGI-PGF)"/>
            <person name="Walter F."/>
            <person name="Albersmeier A."/>
            <person name="Kalinowski J."/>
            <person name="Ruckert C."/>
        </authorList>
    </citation>
    <scope>NUCLEOTIDE SEQUENCE</scope>
    <source>
        <strain evidence="7">VKM Ac-1958</strain>
    </source>
</reference>
<dbReference type="CDD" id="cd06316">
    <property type="entry name" value="PBP1_ABC_sugar_binding-like"/>
    <property type="match status" value="1"/>
</dbReference>
<dbReference type="GO" id="GO:0030313">
    <property type="term" value="C:cell envelope"/>
    <property type="evidence" value="ECO:0007669"/>
    <property type="project" value="UniProtKB-SubCell"/>
</dbReference>
<feature type="signal peptide" evidence="5">
    <location>
        <begin position="1"/>
        <end position="31"/>
    </location>
</feature>
<protein>
    <submittedName>
        <fullName evidence="7">ABC transporter substrate-binding protein</fullName>
    </submittedName>
</protein>
<evidence type="ECO:0000259" key="6">
    <source>
        <dbReference type="Pfam" id="PF13407"/>
    </source>
</evidence>
<dbReference type="SUPFAM" id="SSF53822">
    <property type="entry name" value="Periplasmic binding protein-like I"/>
    <property type="match status" value="1"/>
</dbReference>
<sequence>MTTRIARRGAHVALTGIVAGALLLTGCAAPAASSGDSAAESKTPAAEPSLEFTGPNGETPGPLADVVLTADEEKQIADGDLTAAFIWHTSGDFVAAVEQGARQEFERLGVEVVASTQAGFDAATQANNVQTVMALNPDIVVAIAVDPTSAATSFQPIKDAGAKLVIMTTPPAGWKAGTDFVSIVTEDLAKAGRANAEILGDALDGTGEIGYLSYNANFWFTNQRDESFKAWTAYSYPDITIVEEQGFAQETDTQTIAAAMIAKNPNLKGIYVSWATAAQGVLAAIKASGRTDIQVVTNDLDTTVAAAMLNGTNVAGMVGNGSIDIGVGLARAGAYGVLGKTAPALVASDPTKVSADNLDAGWLADYGVEPPASVTGK</sequence>
<comment type="subcellular location">
    <subcellularLocation>
        <location evidence="1">Cell envelope</location>
    </subcellularLocation>
</comment>
<dbReference type="Proteomes" id="UP001142325">
    <property type="component" value="Unassembled WGS sequence"/>
</dbReference>
<gene>
    <name evidence="7" type="ORF">GCM10017596_03660</name>
</gene>
<dbReference type="Gene3D" id="3.40.50.2300">
    <property type="match status" value="2"/>
</dbReference>
<proteinExistence type="inferred from homology"/>
<organism evidence="7 8">
    <name type="scientific">Microbacterium keratanolyticum</name>
    <dbReference type="NCBI Taxonomy" id="67574"/>
    <lineage>
        <taxon>Bacteria</taxon>
        <taxon>Bacillati</taxon>
        <taxon>Actinomycetota</taxon>
        <taxon>Actinomycetes</taxon>
        <taxon>Micrococcales</taxon>
        <taxon>Microbacteriaceae</taxon>
        <taxon>Microbacterium</taxon>
    </lineage>
</organism>
<feature type="domain" description="Periplasmic binding protein" evidence="6">
    <location>
        <begin position="84"/>
        <end position="325"/>
    </location>
</feature>
<dbReference type="PANTHER" id="PTHR46847">
    <property type="entry name" value="D-ALLOSE-BINDING PERIPLASMIC PROTEIN-RELATED"/>
    <property type="match status" value="1"/>
</dbReference>
<dbReference type="AlphaFoldDB" id="A0A9W6M7Y2"/>
<evidence type="ECO:0000256" key="3">
    <source>
        <dbReference type="ARBA" id="ARBA00022729"/>
    </source>
</evidence>
<evidence type="ECO:0000256" key="1">
    <source>
        <dbReference type="ARBA" id="ARBA00004196"/>
    </source>
</evidence>
<comment type="caution">
    <text evidence="7">The sequence shown here is derived from an EMBL/GenBank/DDBJ whole genome shotgun (WGS) entry which is preliminary data.</text>
</comment>
<feature type="region of interest" description="Disordered" evidence="4">
    <location>
        <begin position="33"/>
        <end position="58"/>
    </location>
</feature>
<evidence type="ECO:0000256" key="5">
    <source>
        <dbReference type="SAM" id="SignalP"/>
    </source>
</evidence>